<organism evidence="3 4">
    <name type="scientific">Candidatus Lumbricidiphila eiseniae</name>
    <dbReference type="NCBI Taxonomy" id="1969409"/>
    <lineage>
        <taxon>Bacteria</taxon>
        <taxon>Bacillati</taxon>
        <taxon>Actinomycetota</taxon>
        <taxon>Actinomycetes</taxon>
        <taxon>Micrococcales</taxon>
        <taxon>Microbacteriaceae</taxon>
        <taxon>Candidatus Lumbricidiphila</taxon>
    </lineage>
</organism>
<dbReference type="PANTHER" id="PTHR35568:SF1">
    <property type="entry name" value="TRANSCRIPTIONAL REGULATOR DAUR"/>
    <property type="match status" value="1"/>
</dbReference>
<proteinExistence type="predicted"/>
<comment type="caution">
    <text evidence="3">The sequence shown here is derived from an EMBL/GenBank/DDBJ whole genome shotgun (WGS) entry which is preliminary data.</text>
</comment>
<evidence type="ECO:0000313" key="4">
    <source>
        <dbReference type="Proteomes" id="UP000219994"/>
    </source>
</evidence>
<feature type="domain" description="Transcriptional regulator DauR-like HTH" evidence="2">
    <location>
        <begin position="148"/>
        <end position="206"/>
    </location>
</feature>
<evidence type="ECO:0000259" key="2">
    <source>
        <dbReference type="Pfam" id="PF13309"/>
    </source>
</evidence>
<dbReference type="InterPro" id="IPR039445">
    <property type="entry name" value="DauR-like_HTH"/>
</dbReference>
<dbReference type="Proteomes" id="UP000219994">
    <property type="component" value="Unassembled WGS sequence"/>
</dbReference>
<dbReference type="AlphaFoldDB" id="A0A2A6FRH4"/>
<dbReference type="Pfam" id="PF13309">
    <property type="entry name" value="HTH_22"/>
    <property type="match status" value="1"/>
</dbReference>
<protein>
    <recommendedName>
        <fullName evidence="5">Transcriptional regulator</fullName>
    </recommendedName>
</protein>
<evidence type="ECO:0000259" key="1">
    <source>
        <dbReference type="Pfam" id="PF08348"/>
    </source>
</evidence>
<dbReference type="InterPro" id="IPR013559">
    <property type="entry name" value="YheO"/>
</dbReference>
<accession>A0A2A6FRH4</accession>
<dbReference type="PANTHER" id="PTHR35568">
    <property type="entry name" value="TRANSCRIPTIONAL REGULATOR DAUR"/>
    <property type="match status" value="1"/>
</dbReference>
<name>A0A2A6FRH4_9MICO</name>
<feature type="domain" description="YheO-like" evidence="1">
    <location>
        <begin position="10"/>
        <end position="119"/>
    </location>
</feature>
<sequence length="212" mass="23672">MKSIESELPFLRALMKMLAAQWGEDCEIVLHDWSKGYDKSIIAIENAHITGRQIGDCGSNLGLEVMRGTSTEGDRYNYITQTEDGKTLKSSSIYIKDDNGQGIGALCINFDISPMVMTQKSLSKIIAPEKVEVDEYFANNVSDLLGYLTRQAIAMVGKPINVMTKADKIKMVKYLDDKGAFLISKSSGTICRVLDISKYTLYNYLDEIRTKI</sequence>
<evidence type="ECO:0000313" key="3">
    <source>
        <dbReference type="EMBL" id="PDQ35268.1"/>
    </source>
</evidence>
<evidence type="ECO:0008006" key="5">
    <source>
        <dbReference type="Google" id="ProtNLM"/>
    </source>
</evidence>
<dbReference type="EMBL" id="NAEP01000036">
    <property type="protein sequence ID" value="PDQ35268.1"/>
    <property type="molecule type" value="Genomic_DNA"/>
</dbReference>
<dbReference type="Pfam" id="PF08348">
    <property type="entry name" value="PAS_6"/>
    <property type="match status" value="1"/>
</dbReference>
<reference evidence="4" key="1">
    <citation type="submission" date="2017-03" db="EMBL/GenBank/DDBJ databases">
        <authorList>
            <person name="Lund M.B."/>
        </authorList>
    </citation>
    <scope>NUCLEOTIDE SEQUENCE [LARGE SCALE GENOMIC DNA]</scope>
</reference>
<gene>
    <name evidence="3" type="ORF">B5766_06580</name>
</gene>
<dbReference type="InterPro" id="IPR039446">
    <property type="entry name" value="DauR-like"/>
</dbReference>